<dbReference type="Proteomes" id="UP000006078">
    <property type="component" value="Unassembled WGS sequence"/>
</dbReference>
<dbReference type="STRING" id="29321.AAV33_05480"/>
<dbReference type="eggNOG" id="COG0597">
    <property type="taxonomic scope" value="Bacteria"/>
</dbReference>
<keyword evidence="4 9" id="KW-0812">Transmembrane</keyword>
<dbReference type="PANTHER" id="PTHR33695">
    <property type="entry name" value="LIPOPROTEIN SIGNAL PEPTIDASE"/>
    <property type="match status" value="1"/>
</dbReference>
<evidence type="ECO:0000256" key="8">
    <source>
        <dbReference type="ARBA" id="ARBA00023136"/>
    </source>
</evidence>
<dbReference type="NCBIfam" id="TIGR00077">
    <property type="entry name" value="lspA"/>
    <property type="match status" value="1"/>
</dbReference>
<dbReference type="GO" id="GO:0005886">
    <property type="term" value="C:plasma membrane"/>
    <property type="evidence" value="ECO:0007669"/>
    <property type="project" value="UniProtKB-SubCell"/>
</dbReference>
<comment type="catalytic activity">
    <reaction evidence="9 10">
        <text>Release of signal peptides from bacterial membrane prolipoproteins. Hydrolyzes -Xaa-Yaa-Zaa-|-(S,diacylglyceryl)Cys-, in which Xaa is hydrophobic (preferably Leu), and Yaa (Ala or Ser) and Zaa (Gly or Ala) have small, neutral side chains.</text>
        <dbReference type="EC" id="3.4.23.36"/>
    </reaction>
</comment>
<accession>I7KIL6</accession>
<dbReference type="GO" id="GO:0004190">
    <property type="term" value="F:aspartic-type endopeptidase activity"/>
    <property type="evidence" value="ECO:0007669"/>
    <property type="project" value="UniProtKB-UniRule"/>
</dbReference>
<evidence type="ECO:0000313" key="15">
    <source>
        <dbReference type="Proteomes" id="UP000006078"/>
    </source>
</evidence>
<comment type="function">
    <text evidence="9 10">This protein specifically catalyzes the removal of signal peptides from prolipoproteins.</text>
</comment>
<reference evidence="14 15" key="2">
    <citation type="submission" date="2012-08" db="EMBL/GenBank/DDBJ databases">
        <title>The Genome Sequence of Turicella otitidis ATCC 51513.</title>
        <authorList>
            <consortium name="The Broad Institute Genome Sequencing Platform"/>
            <person name="Earl A."/>
            <person name="Ward D."/>
            <person name="Feldgarden M."/>
            <person name="Gevers D."/>
            <person name="Huys G."/>
            <person name="Walker B."/>
            <person name="Young S.K."/>
            <person name="Zeng Q."/>
            <person name="Gargeya S."/>
            <person name="Fitzgerald M."/>
            <person name="Haas B."/>
            <person name="Abouelleil A."/>
            <person name="Alvarado L."/>
            <person name="Arachchi H.M."/>
            <person name="Berlin A.M."/>
            <person name="Chapman S.B."/>
            <person name="Goldberg J."/>
            <person name="Griggs A."/>
            <person name="Gujja S."/>
            <person name="Hansen M."/>
            <person name="Howarth C."/>
            <person name="Imamovic A."/>
            <person name="Larimer J."/>
            <person name="McCowen C."/>
            <person name="Montmayeur A."/>
            <person name="Murphy C."/>
            <person name="Neiman D."/>
            <person name="Pearson M."/>
            <person name="Priest M."/>
            <person name="Roberts A."/>
            <person name="Saif S."/>
            <person name="Shea T."/>
            <person name="Sisk P."/>
            <person name="Sykes S."/>
            <person name="Wortman J."/>
            <person name="Nusbaum C."/>
            <person name="Birren B."/>
        </authorList>
    </citation>
    <scope>NUCLEOTIDE SEQUENCE [LARGE SCALE GENOMIC DNA]</scope>
    <source>
        <strain evidence="14 15">ATCC 51513</strain>
    </source>
</reference>
<proteinExistence type="inferred from homology"/>
<keyword evidence="7 9" id="KW-1133">Transmembrane helix</keyword>
<dbReference type="GO" id="GO:0006508">
    <property type="term" value="P:proteolysis"/>
    <property type="evidence" value="ECO:0007669"/>
    <property type="project" value="UniProtKB-KW"/>
</dbReference>
<gene>
    <name evidence="9 13" type="primary">lspA</name>
    <name evidence="13" type="ORF">BN46_0277</name>
    <name evidence="14" type="ORF">HMPREF9719_00240</name>
</gene>
<dbReference type="OrthoDB" id="4308908at2"/>
<evidence type="ECO:0000256" key="6">
    <source>
        <dbReference type="ARBA" id="ARBA00022801"/>
    </source>
</evidence>
<comment type="caution">
    <text evidence="13">The sequence shown here is derived from an EMBL/GenBank/DDBJ whole genome shotgun (WGS) entry which is preliminary data.</text>
</comment>
<comment type="pathway">
    <text evidence="9">Protein modification; lipoprotein biosynthesis (signal peptide cleavage).</text>
</comment>
<evidence type="ECO:0000256" key="5">
    <source>
        <dbReference type="ARBA" id="ARBA00022750"/>
    </source>
</evidence>
<dbReference type="Pfam" id="PF01252">
    <property type="entry name" value="Peptidase_A8"/>
    <property type="match status" value="1"/>
</dbReference>
<feature type="transmembrane region" description="Helical" evidence="9">
    <location>
        <begin position="87"/>
        <end position="105"/>
    </location>
</feature>
<evidence type="ECO:0000256" key="7">
    <source>
        <dbReference type="ARBA" id="ARBA00022989"/>
    </source>
</evidence>
<dbReference type="PRINTS" id="PR00781">
    <property type="entry name" value="LIPOSIGPTASE"/>
</dbReference>
<feature type="active site" evidence="9">
    <location>
        <position position="117"/>
    </location>
</feature>
<evidence type="ECO:0000313" key="14">
    <source>
        <dbReference type="EMBL" id="EJZ82838.1"/>
    </source>
</evidence>
<evidence type="ECO:0000256" key="10">
    <source>
        <dbReference type="RuleBase" id="RU000594"/>
    </source>
</evidence>
<dbReference type="AlphaFoldDB" id="I7KIL6"/>
<organism evidence="13 16">
    <name type="scientific">Corynebacterium otitidis ATCC 51513</name>
    <dbReference type="NCBI Taxonomy" id="883169"/>
    <lineage>
        <taxon>Bacteria</taxon>
        <taxon>Bacillati</taxon>
        <taxon>Actinomycetota</taxon>
        <taxon>Actinomycetes</taxon>
        <taxon>Mycobacteriales</taxon>
        <taxon>Corynebacteriaceae</taxon>
        <taxon>Corynebacterium</taxon>
    </lineage>
</organism>
<evidence type="ECO:0000313" key="16">
    <source>
        <dbReference type="Proteomes" id="UP000011016"/>
    </source>
</evidence>
<evidence type="ECO:0000256" key="9">
    <source>
        <dbReference type="HAMAP-Rule" id="MF_00161"/>
    </source>
</evidence>
<keyword evidence="5 9" id="KW-0064">Aspartyl protease</keyword>
<dbReference type="EC" id="3.4.23.36" evidence="9"/>
<dbReference type="PANTHER" id="PTHR33695:SF1">
    <property type="entry name" value="LIPOPROTEIN SIGNAL PEPTIDASE"/>
    <property type="match status" value="1"/>
</dbReference>
<evidence type="ECO:0000256" key="3">
    <source>
        <dbReference type="ARBA" id="ARBA00022670"/>
    </source>
</evidence>
<dbReference type="PROSITE" id="PS00855">
    <property type="entry name" value="SPASE_II"/>
    <property type="match status" value="1"/>
</dbReference>
<evidence type="ECO:0000256" key="2">
    <source>
        <dbReference type="ARBA" id="ARBA00022475"/>
    </source>
</evidence>
<evidence type="ECO:0000256" key="1">
    <source>
        <dbReference type="ARBA" id="ARBA00006139"/>
    </source>
</evidence>
<keyword evidence="15" id="KW-1185">Reference proteome</keyword>
<dbReference type="InterPro" id="IPR001872">
    <property type="entry name" value="Peptidase_A8"/>
</dbReference>
<dbReference type="EMBL" id="AHAE01000016">
    <property type="protein sequence ID" value="EJZ82838.1"/>
    <property type="molecule type" value="Genomic_DNA"/>
</dbReference>
<name>I7KIL6_9CORY</name>
<feature type="region of interest" description="Disordered" evidence="12">
    <location>
        <begin position="151"/>
        <end position="171"/>
    </location>
</feature>
<dbReference type="HOGENOM" id="CLU_083252_2_2_11"/>
<evidence type="ECO:0000256" key="12">
    <source>
        <dbReference type="SAM" id="MobiDB-lite"/>
    </source>
</evidence>
<comment type="caution">
    <text evidence="9">Lacks conserved residue(s) required for the propagation of feature annotation.</text>
</comment>
<feature type="compositionally biased region" description="Basic and acidic residues" evidence="12">
    <location>
        <begin position="157"/>
        <end position="171"/>
    </location>
</feature>
<sequence length="171" mass="17991">MPALMAVIGIAVAVADQASKAAVLANLEPGETVPLIGDWFRLRLVFNSGAAFSLGEDYTWLFSLIQLAFVVVIAVVSFRIRHAGQAVGLALIAGGALGNLIDRLFREPGFFLGHVVDFVSVGNFAIFNLADSAITVGVVVFLAAMIFEGEPGGGEPEPGRPAEEGKEQVHK</sequence>
<protein>
    <recommendedName>
        <fullName evidence="9">Lipoprotein signal peptidase</fullName>
        <ecNumber evidence="9">3.4.23.36</ecNumber>
    </recommendedName>
    <alternativeName>
        <fullName evidence="9">Prolipoprotein signal peptidase</fullName>
    </alternativeName>
    <alternativeName>
        <fullName evidence="9">Signal peptidase II</fullName>
        <shortName evidence="9">SPase II</shortName>
    </alternativeName>
</protein>
<dbReference type="Proteomes" id="UP000011016">
    <property type="component" value="Unassembled WGS sequence"/>
</dbReference>
<dbReference type="HAMAP" id="MF_00161">
    <property type="entry name" value="LspA"/>
    <property type="match status" value="1"/>
</dbReference>
<comment type="similarity">
    <text evidence="1 9 11">Belongs to the peptidase A8 family.</text>
</comment>
<keyword evidence="8 9" id="KW-0472">Membrane</keyword>
<feature type="transmembrane region" description="Helical" evidence="9">
    <location>
        <begin position="125"/>
        <end position="147"/>
    </location>
</feature>
<dbReference type="EMBL" id="CAJZ01000037">
    <property type="protein sequence ID" value="CCI83025.1"/>
    <property type="molecule type" value="Genomic_DNA"/>
</dbReference>
<comment type="subcellular location">
    <subcellularLocation>
        <location evidence="9">Cell membrane</location>
        <topology evidence="9">Multi-pass membrane protein</topology>
    </subcellularLocation>
</comment>
<feature type="active site" evidence="9">
    <location>
        <position position="131"/>
    </location>
</feature>
<keyword evidence="3 9" id="KW-0645">Protease</keyword>
<reference evidence="13 16" key="1">
    <citation type="journal article" date="2012" name="J. Bacteriol.">
        <title>Draft Genome Sequence of Turicella otitidis ATCC 51513, Isolated from Middle Ear Fluid from a Child with Otitis Media.</title>
        <authorList>
            <person name="Brinkrolf K."/>
            <person name="Schneider J."/>
            <person name="Knecht M."/>
            <person name="Ruckert C."/>
            <person name="Tauch A."/>
        </authorList>
    </citation>
    <scope>NUCLEOTIDE SEQUENCE [LARGE SCALE GENOMIC DNA]</scope>
    <source>
        <strain evidence="13 16">ATCC 51513</strain>
    </source>
</reference>
<evidence type="ECO:0000256" key="11">
    <source>
        <dbReference type="RuleBase" id="RU004181"/>
    </source>
</evidence>
<evidence type="ECO:0000313" key="13">
    <source>
        <dbReference type="EMBL" id="CCI83025.1"/>
    </source>
</evidence>
<feature type="transmembrane region" description="Helical" evidence="9">
    <location>
        <begin position="58"/>
        <end position="80"/>
    </location>
</feature>
<dbReference type="UniPathway" id="UPA00665"/>
<evidence type="ECO:0000256" key="4">
    <source>
        <dbReference type="ARBA" id="ARBA00022692"/>
    </source>
</evidence>
<dbReference type="PATRIC" id="fig|883169.3.peg.224"/>
<keyword evidence="6 9" id="KW-0378">Hydrolase</keyword>
<keyword evidence="2 9" id="KW-1003">Cell membrane</keyword>
<dbReference type="RefSeq" id="WP_004600130.1">
    <property type="nucleotide sequence ID" value="NZ_HF541865.1"/>
</dbReference>